<dbReference type="GO" id="GO:0016757">
    <property type="term" value="F:glycosyltransferase activity"/>
    <property type="evidence" value="ECO:0007669"/>
    <property type="project" value="UniProtKB-KW"/>
</dbReference>
<gene>
    <name evidence="6" type="ORF">FFLO_03268</name>
</gene>
<comment type="caution">
    <text evidence="6">The sequence shown here is derived from an EMBL/GenBank/DDBJ whole genome shotgun (WGS) entry which is preliminary data.</text>
</comment>
<keyword evidence="7" id="KW-1185">Reference proteome</keyword>
<accession>A0A8K0JKZ4</accession>
<feature type="compositionally biased region" description="Basic and acidic residues" evidence="4">
    <location>
        <begin position="325"/>
        <end position="338"/>
    </location>
</feature>
<reference evidence="6" key="1">
    <citation type="submission" date="2020-04" db="EMBL/GenBank/DDBJ databases">
        <title>Analysis of mating type loci in Filobasidium floriforme.</title>
        <authorList>
            <person name="Nowrousian M."/>
        </authorList>
    </citation>
    <scope>NUCLEOTIDE SEQUENCE</scope>
    <source>
        <strain evidence="6">CBS 6242</strain>
    </source>
</reference>
<keyword evidence="3" id="KW-0808">Transferase</keyword>
<dbReference type="PANTHER" id="PTHR31306">
    <property type="entry name" value="ALPHA-1,6-MANNOSYLTRANSFERASE MNN11-RELATED"/>
    <property type="match status" value="1"/>
</dbReference>
<sequence>MGILSTSLPVSRYDVIPTPHDYHHRRPAHTRRYSTRRILFRLKVLLGLVLYSLTVFYLEEISNLVLPTFTLPHHKTWFFPRYTPRAVIPATASQLEEGMPRVLIVQYEPPTLGPWSRLYRASVRNHEDYAKAWGYGYKVDSFPYVREQGWGRARIWGKVESKGYMNKVYALERALLEELAKEKDERAEWIWVVDVDTFIVDPSIPLTDYLPPPSLYSSGNYDSENHDGKPTPLPLPPLILGNQDHNGLNYGVMIYHVERLALDFVHTILQLEQEHILTEKKAPTDQHLVCDILKSESDPRFGERFWEIPQRWLNGYTLPEVGSGGRKDGRGYDHNDPDEVDDLDSHEGEDILDSQGPGPAMHVHLVNAVKEKLPYTDLLRACDEVYLEAELKANSTGVEGNGLRLLSGERRRAKKAARRWWSTHGPGVEGMKFNEY</sequence>
<evidence type="ECO:0000256" key="5">
    <source>
        <dbReference type="SAM" id="Phobius"/>
    </source>
</evidence>
<evidence type="ECO:0000313" key="7">
    <source>
        <dbReference type="Proteomes" id="UP000812966"/>
    </source>
</evidence>
<dbReference type="Proteomes" id="UP000812966">
    <property type="component" value="Unassembled WGS sequence"/>
</dbReference>
<feature type="region of interest" description="Disordered" evidence="4">
    <location>
        <begin position="319"/>
        <end position="338"/>
    </location>
</feature>
<dbReference type="GO" id="GO:0000139">
    <property type="term" value="C:Golgi membrane"/>
    <property type="evidence" value="ECO:0007669"/>
    <property type="project" value="TreeGrafter"/>
</dbReference>
<dbReference type="AlphaFoldDB" id="A0A8K0JKZ4"/>
<dbReference type="Pfam" id="PF05637">
    <property type="entry name" value="Glyco_transf_34"/>
    <property type="match status" value="1"/>
</dbReference>
<evidence type="ECO:0000256" key="3">
    <source>
        <dbReference type="ARBA" id="ARBA00022679"/>
    </source>
</evidence>
<evidence type="ECO:0000256" key="1">
    <source>
        <dbReference type="ARBA" id="ARBA00005664"/>
    </source>
</evidence>
<proteinExistence type="inferred from homology"/>
<dbReference type="InterPro" id="IPR008630">
    <property type="entry name" value="Glyco_trans_34"/>
</dbReference>
<evidence type="ECO:0008006" key="8">
    <source>
        <dbReference type="Google" id="ProtNLM"/>
    </source>
</evidence>
<dbReference type="InterPro" id="IPR029044">
    <property type="entry name" value="Nucleotide-diphossugar_trans"/>
</dbReference>
<dbReference type="EMBL" id="JABELV010000059">
    <property type="protein sequence ID" value="KAG7544307.1"/>
    <property type="molecule type" value="Genomic_DNA"/>
</dbReference>
<dbReference type="OrthoDB" id="2594328at2759"/>
<dbReference type="Gene3D" id="3.90.550.10">
    <property type="entry name" value="Spore Coat Polysaccharide Biosynthesis Protein SpsA, Chain A"/>
    <property type="match status" value="1"/>
</dbReference>
<keyword evidence="5" id="KW-0812">Transmembrane</keyword>
<keyword evidence="5" id="KW-1133">Transmembrane helix</keyword>
<name>A0A8K0JKZ4_9TREE</name>
<keyword evidence="5" id="KW-0472">Membrane</keyword>
<dbReference type="GO" id="GO:0006487">
    <property type="term" value="P:protein N-linked glycosylation"/>
    <property type="evidence" value="ECO:0007669"/>
    <property type="project" value="TreeGrafter"/>
</dbReference>
<evidence type="ECO:0000313" key="6">
    <source>
        <dbReference type="EMBL" id="KAG7544307.1"/>
    </source>
</evidence>
<keyword evidence="2" id="KW-0328">Glycosyltransferase</keyword>
<protein>
    <recommendedName>
        <fullName evidence="8">Glycosyltransferase family 34 protein</fullName>
    </recommendedName>
</protein>
<organism evidence="6 7">
    <name type="scientific">Filobasidium floriforme</name>
    <dbReference type="NCBI Taxonomy" id="5210"/>
    <lineage>
        <taxon>Eukaryota</taxon>
        <taxon>Fungi</taxon>
        <taxon>Dikarya</taxon>
        <taxon>Basidiomycota</taxon>
        <taxon>Agaricomycotina</taxon>
        <taxon>Tremellomycetes</taxon>
        <taxon>Filobasidiales</taxon>
        <taxon>Filobasidiaceae</taxon>
        <taxon>Filobasidium</taxon>
    </lineage>
</organism>
<feature type="transmembrane region" description="Helical" evidence="5">
    <location>
        <begin position="38"/>
        <end position="58"/>
    </location>
</feature>
<dbReference type="PANTHER" id="PTHR31306:SF8">
    <property type="entry name" value="GLYCOSYLTRANSFERASE FAMILY 34 PROTEIN"/>
    <property type="match status" value="1"/>
</dbReference>
<comment type="similarity">
    <text evidence="1">Belongs to the glycosyltransferase 34 family.</text>
</comment>
<evidence type="ECO:0000256" key="4">
    <source>
        <dbReference type="SAM" id="MobiDB-lite"/>
    </source>
</evidence>
<evidence type="ECO:0000256" key="2">
    <source>
        <dbReference type="ARBA" id="ARBA00022676"/>
    </source>
</evidence>